<dbReference type="InterPro" id="IPR021109">
    <property type="entry name" value="Peptidase_aspartic_dom_sf"/>
</dbReference>
<sequence length="524" mass="58899">MEKKCKPSISHHRAWLKSVKRLSMKNMLGKKEPVSKHGRKSTKPGPTLDAFDDLNADLAHGMDYMDTEEVVTEGRQSKETEELNVTHDTEVLEKGGSNEEPVNAAGNIGVSTAFNISTASRPEVSTATPMTPPTTSTVFEDEDIFLVDALVMLSDKEKLKGVEIKEKKDAERPAILVLTLKPLPIIDPKDKGKGVLEEEPEPVKVKSKDQGEAQIKRDAEITLKEKYTVDERAKLLTEYFENRKKQLLEERAAAIKNKPPTKSQLRSLMMTYLKHTGRYKHAHLNKKTLEEIQVLYIKEHERIADFVPISKEAVEAPGSQPVANYLKHKINEKLIKGLVNNNIFNNSRSRTQAGKKRRKEYKVLPWGPAYDAILKKLITKKEDTGGNFEIPCSIGNLKHVNALVDQGFDVNVMPYSTYMKLTDKRPTKTDIRLSLASHSYIYPLGIAEDVLVKIAEHVYLVDFMILDVRENKNRPFILGTPFLTTAKASIKFDTGTITLRSGKHKVSPGIERKDKTPRGKGNAV</sequence>
<proteinExistence type="predicted"/>
<dbReference type="Gene3D" id="2.40.70.10">
    <property type="entry name" value="Acid Proteases"/>
    <property type="match status" value="1"/>
</dbReference>
<evidence type="ECO:0000313" key="3">
    <source>
        <dbReference type="Proteomes" id="UP001151760"/>
    </source>
</evidence>
<comment type="caution">
    <text evidence="2">The sequence shown here is derived from an EMBL/GenBank/DDBJ whole genome shotgun (WGS) entry which is preliminary data.</text>
</comment>
<reference evidence="2" key="2">
    <citation type="submission" date="2022-01" db="EMBL/GenBank/DDBJ databases">
        <authorList>
            <person name="Yamashiro T."/>
            <person name="Shiraishi A."/>
            <person name="Satake H."/>
            <person name="Nakayama K."/>
        </authorList>
    </citation>
    <scope>NUCLEOTIDE SEQUENCE</scope>
</reference>
<gene>
    <name evidence="2" type="ORF">Tco_0749063</name>
</gene>
<feature type="region of interest" description="Disordered" evidence="1">
    <location>
        <begin position="501"/>
        <end position="524"/>
    </location>
</feature>
<name>A0ABQ4Z044_9ASTR</name>
<organism evidence="2 3">
    <name type="scientific">Tanacetum coccineum</name>
    <dbReference type="NCBI Taxonomy" id="301880"/>
    <lineage>
        <taxon>Eukaryota</taxon>
        <taxon>Viridiplantae</taxon>
        <taxon>Streptophyta</taxon>
        <taxon>Embryophyta</taxon>
        <taxon>Tracheophyta</taxon>
        <taxon>Spermatophyta</taxon>
        <taxon>Magnoliopsida</taxon>
        <taxon>eudicotyledons</taxon>
        <taxon>Gunneridae</taxon>
        <taxon>Pentapetalae</taxon>
        <taxon>asterids</taxon>
        <taxon>campanulids</taxon>
        <taxon>Asterales</taxon>
        <taxon>Asteraceae</taxon>
        <taxon>Asteroideae</taxon>
        <taxon>Anthemideae</taxon>
        <taxon>Anthemidinae</taxon>
        <taxon>Tanacetum</taxon>
    </lineage>
</organism>
<reference evidence="2" key="1">
    <citation type="journal article" date="2022" name="Int. J. Mol. Sci.">
        <title>Draft Genome of Tanacetum Coccineum: Genomic Comparison of Closely Related Tanacetum-Family Plants.</title>
        <authorList>
            <person name="Yamashiro T."/>
            <person name="Shiraishi A."/>
            <person name="Nakayama K."/>
            <person name="Satake H."/>
        </authorList>
    </citation>
    <scope>NUCLEOTIDE SEQUENCE</scope>
</reference>
<protein>
    <submittedName>
        <fullName evidence="2">Zinc finger, CCHC-type containing protein</fullName>
    </submittedName>
</protein>
<dbReference type="PANTHER" id="PTHR33067:SF36">
    <property type="match status" value="1"/>
</dbReference>
<dbReference type="EMBL" id="BQNB010010830">
    <property type="protein sequence ID" value="GJS82522.1"/>
    <property type="molecule type" value="Genomic_DNA"/>
</dbReference>
<dbReference type="Proteomes" id="UP001151760">
    <property type="component" value="Unassembled WGS sequence"/>
</dbReference>
<evidence type="ECO:0000313" key="2">
    <source>
        <dbReference type="EMBL" id="GJS82522.1"/>
    </source>
</evidence>
<feature type="region of interest" description="Disordered" evidence="1">
    <location>
        <begin position="191"/>
        <end position="211"/>
    </location>
</feature>
<feature type="region of interest" description="Disordered" evidence="1">
    <location>
        <begin position="26"/>
        <end position="49"/>
    </location>
</feature>
<accession>A0ABQ4Z044</accession>
<keyword evidence="3" id="KW-1185">Reference proteome</keyword>
<evidence type="ECO:0000256" key="1">
    <source>
        <dbReference type="SAM" id="MobiDB-lite"/>
    </source>
</evidence>
<dbReference type="PANTHER" id="PTHR33067">
    <property type="entry name" value="RNA-DIRECTED DNA POLYMERASE-RELATED"/>
    <property type="match status" value="1"/>
</dbReference>
<dbReference type="CDD" id="cd00303">
    <property type="entry name" value="retropepsin_like"/>
    <property type="match status" value="1"/>
</dbReference>